<evidence type="ECO:0000259" key="8">
    <source>
        <dbReference type="Pfam" id="PF00056"/>
    </source>
</evidence>
<dbReference type="Pfam" id="PF00056">
    <property type="entry name" value="Ldh_1_N"/>
    <property type="match status" value="1"/>
</dbReference>
<organism evidence="10 11">
    <name type="scientific">Nitrosopumilus adriaticus</name>
    <dbReference type="NCBI Taxonomy" id="1580092"/>
    <lineage>
        <taxon>Archaea</taxon>
        <taxon>Nitrososphaerota</taxon>
        <taxon>Nitrososphaeria</taxon>
        <taxon>Nitrosopumilales</taxon>
        <taxon>Nitrosopumilaceae</taxon>
        <taxon>Nitrosopumilus</taxon>
    </lineage>
</organism>
<dbReference type="Gene3D" id="3.90.110.10">
    <property type="entry name" value="Lactate dehydrogenase/glycoside hydrolase, family 4, C-terminal"/>
    <property type="match status" value="1"/>
</dbReference>
<dbReference type="GO" id="GO:0006099">
    <property type="term" value="P:tricarboxylic acid cycle"/>
    <property type="evidence" value="ECO:0007669"/>
    <property type="project" value="UniProtKB-KW"/>
</dbReference>
<dbReference type="InterPro" id="IPR001557">
    <property type="entry name" value="L-lactate/malate_DH"/>
</dbReference>
<feature type="binding site" evidence="6">
    <location>
        <begin position="113"/>
        <end position="115"/>
    </location>
    <ligand>
        <name>NAD(+)</name>
        <dbReference type="ChEBI" id="CHEBI:57540"/>
    </ligand>
</feature>
<dbReference type="PANTHER" id="PTHR43128:SF16">
    <property type="entry name" value="L-LACTATE DEHYDROGENASE"/>
    <property type="match status" value="1"/>
</dbReference>
<dbReference type="SUPFAM" id="SSF51735">
    <property type="entry name" value="NAD(P)-binding Rossmann-fold domains"/>
    <property type="match status" value="1"/>
</dbReference>
<dbReference type="SMR" id="A0A0D5C2X8"/>
<evidence type="ECO:0000313" key="10">
    <source>
        <dbReference type="EMBL" id="AJW71159.1"/>
    </source>
</evidence>
<dbReference type="InterPro" id="IPR022383">
    <property type="entry name" value="Lactate/malate_DH_C"/>
</dbReference>
<evidence type="ECO:0000256" key="1">
    <source>
        <dbReference type="ARBA" id="ARBA00008104"/>
    </source>
</evidence>
<evidence type="ECO:0000256" key="7">
    <source>
        <dbReference type="RuleBase" id="RU003369"/>
    </source>
</evidence>
<evidence type="ECO:0000313" key="11">
    <source>
        <dbReference type="Proteomes" id="UP000032408"/>
    </source>
</evidence>
<sequence>MISIIGSGRVGASIGFLCVANALDDVLLINRSRDKAIGESLDIANAIPASSKFSIHGTDDYAELSGSDIVVIAASTVSYTKSRTENKNPQVDMIKEIAKKIKQYCPSAIILMVSNPPDVLTYFFQKESGFSRFKVIGIASSLDSSRFRYFVSEKLSVPQSSINNALVLGEHGDSMVPIFSNVTVEGKSLSSMINDVEKKYITFDIRNYWKTLRNYKSRSQFGIAKNVYDVINTIINTRELFLTASVVLEGEYGENDVAMGVPVKINQNGVSEIHTIVLDESESSMLKESSKKIRDDINSV</sequence>
<dbReference type="RefSeq" id="WP_048116545.1">
    <property type="nucleotide sequence ID" value="NZ_CP011070.1"/>
</dbReference>
<comment type="similarity">
    <text evidence="1 7">Belongs to the LDH/MDH superfamily.</text>
</comment>
<proteinExistence type="inferred from homology"/>
<dbReference type="InterPro" id="IPR036291">
    <property type="entry name" value="NAD(P)-bd_dom_sf"/>
</dbReference>
<protein>
    <submittedName>
        <fullName evidence="10">Lactate/malate dehydrogenase</fullName>
    </submittedName>
</protein>
<dbReference type="EMBL" id="CP011070">
    <property type="protein sequence ID" value="AJW71159.1"/>
    <property type="molecule type" value="Genomic_DNA"/>
</dbReference>
<keyword evidence="3 7" id="KW-0560">Oxidoreductase</keyword>
<keyword evidence="11" id="KW-1185">Reference proteome</keyword>
<evidence type="ECO:0000256" key="2">
    <source>
        <dbReference type="ARBA" id="ARBA00022532"/>
    </source>
</evidence>
<feature type="domain" description="Lactate/malate dehydrogenase C-terminal" evidence="9">
    <location>
        <begin position="141"/>
        <end position="299"/>
    </location>
</feature>
<dbReference type="InterPro" id="IPR018177">
    <property type="entry name" value="L-lactate_DH_AS"/>
</dbReference>
<dbReference type="PRINTS" id="PR00086">
    <property type="entry name" value="LLDHDRGNASE"/>
</dbReference>
<gene>
    <name evidence="10" type="ORF">NADRNF5_1476</name>
</gene>
<dbReference type="HOGENOM" id="CLU_045401_2_2_2"/>
<name>A0A0D5C2X8_9ARCH</name>
<evidence type="ECO:0000256" key="6">
    <source>
        <dbReference type="PIRSR" id="PIRSR000102-3"/>
    </source>
</evidence>
<dbReference type="SUPFAM" id="SSF56327">
    <property type="entry name" value="LDH C-terminal domain-like"/>
    <property type="match status" value="1"/>
</dbReference>
<dbReference type="KEGG" id="nin:NADRNF5_1476"/>
<dbReference type="PIRSF" id="PIRSF000102">
    <property type="entry name" value="Lac_mal_DH"/>
    <property type="match status" value="1"/>
</dbReference>
<dbReference type="Gene3D" id="3.40.50.720">
    <property type="entry name" value="NAD(P)-binding Rossmann-like Domain"/>
    <property type="match status" value="1"/>
</dbReference>
<feature type="binding site" evidence="6">
    <location>
        <begin position="6"/>
        <end position="11"/>
    </location>
    <ligand>
        <name>NAD(+)</name>
        <dbReference type="ChEBI" id="CHEBI:57540"/>
    </ligand>
</feature>
<dbReference type="InterPro" id="IPR015955">
    <property type="entry name" value="Lactate_DH/Glyco_Ohase_4_C"/>
</dbReference>
<dbReference type="InterPro" id="IPR001236">
    <property type="entry name" value="Lactate/malate_DH_N"/>
</dbReference>
<feature type="active site" description="Proton acceptor" evidence="5">
    <location>
        <position position="171"/>
    </location>
</feature>
<dbReference type="GeneID" id="24820659"/>
<evidence type="ECO:0000256" key="4">
    <source>
        <dbReference type="ARBA" id="ARBA00023027"/>
    </source>
</evidence>
<dbReference type="GO" id="GO:0004459">
    <property type="term" value="F:L-lactate dehydrogenase (NAD+) activity"/>
    <property type="evidence" value="ECO:0007669"/>
    <property type="project" value="InterPro"/>
</dbReference>
<dbReference type="Proteomes" id="UP000032408">
    <property type="component" value="Chromosome"/>
</dbReference>
<keyword evidence="2" id="KW-0816">Tricarboxylic acid cycle</keyword>
<evidence type="ECO:0000256" key="3">
    <source>
        <dbReference type="ARBA" id="ARBA00023002"/>
    </source>
</evidence>
<evidence type="ECO:0000256" key="5">
    <source>
        <dbReference type="PIRSR" id="PIRSR000102-1"/>
    </source>
</evidence>
<keyword evidence="4 6" id="KW-0520">NAD</keyword>
<dbReference type="Pfam" id="PF02866">
    <property type="entry name" value="Ldh_1_C"/>
    <property type="match status" value="1"/>
</dbReference>
<dbReference type="PROSITE" id="PS00064">
    <property type="entry name" value="L_LDH"/>
    <property type="match status" value="1"/>
</dbReference>
<dbReference type="GO" id="GO:0006089">
    <property type="term" value="P:lactate metabolic process"/>
    <property type="evidence" value="ECO:0007669"/>
    <property type="project" value="TreeGrafter"/>
</dbReference>
<evidence type="ECO:0000259" key="9">
    <source>
        <dbReference type="Pfam" id="PF02866"/>
    </source>
</evidence>
<reference evidence="10 11" key="2">
    <citation type="journal article" date="2016" name="ISME J.">
        <title>Physiological and genomic characterization of two novel marine thaumarchaeal strains indicates niche differentiation.</title>
        <authorList>
            <person name="Bayer B."/>
            <person name="Vojvoda J."/>
            <person name="Offre P."/>
            <person name="Alves R.J."/>
            <person name="Elisabeth N.H."/>
            <person name="Garcia J.A."/>
            <person name="Volland J.M."/>
            <person name="Srivastava A."/>
            <person name="Schleper C."/>
            <person name="Herndl G.J."/>
        </authorList>
    </citation>
    <scope>NUCLEOTIDE SEQUENCE [LARGE SCALE GENOMIC DNA]</scope>
    <source>
        <strain evidence="10 11">NF5</strain>
    </source>
</reference>
<dbReference type="OrthoDB" id="2596at2157"/>
<accession>A0A0D5C2X8</accession>
<dbReference type="STRING" id="1580092.NADRNF5_1476"/>
<feature type="domain" description="Lactate/malate dehydrogenase N-terminal" evidence="8">
    <location>
        <begin position="2"/>
        <end position="137"/>
    </location>
</feature>
<dbReference type="AlphaFoldDB" id="A0A0D5C2X8"/>
<reference evidence="11" key="1">
    <citation type="submission" date="2015-03" db="EMBL/GenBank/DDBJ databases">
        <title>Characterization of two novel Thaumarchaeota isolated from the Northern Adriatic Sea.</title>
        <authorList>
            <person name="Bayer B."/>
            <person name="Vojvoda J."/>
            <person name="Offre P."/>
            <person name="Srivastava A."/>
            <person name="Elisabeth N."/>
            <person name="Garcia J.A.L."/>
            <person name="Schleper C."/>
            <person name="Herndl G.J."/>
        </authorList>
    </citation>
    <scope>NUCLEOTIDE SEQUENCE [LARGE SCALE GENOMIC DNA]</scope>
    <source>
        <strain evidence="11">NF5</strain>
    </source>
</reference>
<dbReference type="PANTHER" id="PTHR43128">
    <property type="entry name" value="L-2-HYDROXYCARBOXYLATE DEHYDROGENASE (NAD(P)(+))"/>
    <property type="match status" value="1"/>
</dbReference>